<sequence length="152" mass="17396">MGAITLKRYMSKQLIVERDITIDAPAADVWDILTLPVFIRGWDDLPEDFGDTPLQRGTEIKWTMKDKSVVLTVTDFEPHKRLKLNLYNSDWENPAEAYDIAYTYTLQETGGQTELHVTIGDFQVLSKGQDYFDSSEEFGDNATQKIKELAEN</sequence>
<dbReference type="EMBL" id="JAHESE010000021">
    <property type="protein sequence ID" value="MBT1710345.1"/>
    <property type="molecule type" value="Genomic_DNA"/>
</dbReference>
<name>A0AAP2DZ97_9BACT</name>
<dbReference type="AlphaFoldDB" id="A0AAP2DZ97"/>
<dbReference type="Proteomes" id="UP001319080">
    <property type="component" value="Unassembled WGS sequence"/>
</dbReference>
<evidence type="ECO:0000259" key="2">
    <source>
        <dbReference type="Pfam" id="PF08327"/>
    </source>
</evidence>
<dbReference type="InterPro" id="IPR013538">
    <property type="entry name" value="ASHA1/2-like_C"/>
</dbReference>
<evidence type="ECO:0000256" key="1">
    <source>
        <dbReference type="ARBA" id="ARBA00006817"/>
    </source>
</evidence>
<comment type="similarity">
    <text evidence="1">Belongs to the AHA1 family.</text>
</comment>
<dbReference type="CDD" id="cd07814">
    <property type="entry name" value="SRPBCC_CalC_Aha1-like"/>
    <property type="match status" value="1"/>
</dbReference>
<evidence type="ECO:0000313" key="4">
    <source>
        <dbReference type="Proteomes" id="UP001319080"/>
    </source>
</evidence>
<proteinExistence type="inferred from homology"/>
<dbReference type="Pfam" id="PF08327">
    <property type="entry name" value="AHSA1"/>
    <property type="match status" value="1"/>
</dbReference>
<accession>A0AAP2DZ97</accession>
<comment type="caution">
    <text evidence="3">The sequence shown here is derived from an EMBL/GenBank/DDBJ whole genome shotgun (WGS) entry which is preliminary data.</text>
</comment>
<dbReference type="Gene3D" id="3.30.530.20">
    <property type="match status" value="1"/>
</dbReference>
<organism evidence="3 4">
    <name type="scientific">Dawidia cretensis</name>
    <dbReference type="NCBI Taxonomy" id="2782350"/>
    <lineage>
        <taxon>Bacteria</taxon>
        <taxon>Pseudomonadati</taxon>
        <taxon>Bacteroidota</taxon>
        <taxon>Cytophagia</taxon>
        <taxon>Cytophagales</taxon>
        <taxon>Chryseotaleaceae</taxon>
        <taxon>Dawidia</taxon>
    </lineage>
</organism>
<gene>
    <name evidence="3" type="ORF">KK062_19010</name>
</gene>
<dbReference type="InterPro" id="IPR023393">
    <property type="entry name" value="START-like_dom_sf"/>
</dbReference>
<protein>
    <submittedName>
        <fullName evidence="3">SRPBCC domain-containing protein</fullName>
    </submittedName>
</protein>
<feature type="domain" description="Activator of Hsp90 ATPase homologue 1/2-like C-terminal" evidence="2">
    <location>
        <begin position="23"/>
        <end position="131"/>
    </location>
</feature>
<keyword evidence="4" id="KW-1185">Reference proteome</keyword>
<dbReference type="SUPFAM" id="SSF55961">
    <property type="entry name" value="Bet v1-like"/>
    <property type="match status" value="1"/>
</dbReference>
<reference evidence="3 4" key="1">
    <citation type="submission" date="2021-05" db="EMBL/GenBank/DDBJ databases">
        <title>A Polyphasic approach of four new species of the genus Ohtaekwangia: Ohtaekwangia histidinii sp. nov., Ohtaekwangia cretensis sp. nov., Ohtaekwangia indiensis sp. nov., Ohtaekwangia reichenbachii sp. nov. from diverse environment.</title>
        <authorList>
            <person name="Octaviana S."/>
        </authorList>
    </citation>
    <scope>NUCLEOTIDE SEQUENCE [LARGE SCALE GENOMIC DNA]</scope>
    <source>
        <strain evidence="3 4">PWU5</strain>
    </source>
</reference>
<evidence type="ECO:0000313" key="3">
    <source>
        <dbReference type="EMBL" id="MBT1710345.1"/>
    </source>
</evidence>